<accession>U2GG10</accession>
<sequence>MKTNIGSQKTDFVELGVNLGIIVGASLWAFFDINPFGVMIACALAGGAIDGIRS</sequence>
<keyword evidence="1" id="KW-1133">Transmembrane helix</keyword>
<keyword evidence="1" id="KW-0472">Membrane</keyword>
<feature type="transmembrane region" description="Helical" evidence="1">
    <location>
        <begin position="12"/>
        <end position="30"/>
    </location>
</feature>
<protein>
    <submittedName>
        <fullName evidence="2">Uncharacterized protein</fullName>
    </submittedName>
</protein>
<dbReference type="AlphaFoldDB" id="U2GG10"/>
<dbReference type="RefSeq" id="WP_021088458.1">
    <property type="nucleotide sequence ID" value="NZ_ANNG01000069.1"/>
</dbReference>
<gene>
    <name evidence="2" type="ORF">UNSWCS_2074</name>
</gene>
<evidence type="ECO:0000313" key="2">
    <source>
        <dbReference type="EMBL" id="ERJ24918.1"/>
    </source>
</evidence>
<name>U2GG10_9BACT</name>
<dbReference type="PATRIC" id="fig|1242968.3.peg.2076"/>
<reference evidence="2 3" key="1">
    <citation type="journal article" date="2013" name="BMC Genomics">
        <title>Comparative genomics of Campylobacter concisus isolates reveals genetic diversity and provides insights into disease association.</title>
        <authorList>
            <person name="Deshpande N.P."/>
            <person name="Kaakoush N.O."/>
            <person name="Wilkins M.R."/>
            <person name="Mitchell H.M."/>
        </authorList>
    </citation>
    <scope>NUCLEOTIDE SEQUENCE [LARGE SCALE GENOMIC DNA]</scope>
    <source>
        <strain evidence="2 3">UNSWCS</strain>
    </source>
</reference>
<proteinExistence type="predicted"/>
<evidence type="ECO:0000313" key="3">
    <source>
        <dbReference type="Proteomes" id="UP000016620"/>
    </source>
</evidence>
<dbReference type="EMBL" id="ANNG01000069">
    <property type="protein sequence ID" value="ERJ24918.1"/>
    <property type="molecule type" value="Genomic_DNA"/>
</dbReference>
<organism evidence="2 3">
    <name type="scientific">Campylobacter concisus UNSWCS</name>
    <dbReference type="NCBI Taxonomy" id="1242968"/>
    <lineage>
        <taxon>Bacteria</taxon>
        <taxon>Pseudomonadati</taxon>
        <taxon>Campylobacterota</taxon>
        <taxon>Epsilonproteobacteria</taxon>
        <taxon>Campylobacterales</taxon>
        <taxon>Campylobacteraceae</taxon>
        <taxon>Campylobacter</taxon>
    </lineage>
</organism>
<evidence type="ECO:0000256" key="1">
    <source>
        <dbReference type="SAM" id="Phobius"/>
    </source>
</evidence>
<comment type="caution">
    <text evidence="2">The sequence shown here is derived from an EMBL/GenBank/DDBJ whole genome shotgun (WGS) entry which is preliminary data.</text>
</comment>
<keyword evidence="1" id="KW-0812">Transmembrane</keyword>
<dbReference type="Proteomes" id="UP000016620">
    <property type="component" value="Unassembled WGS sequence"/>
</dbReference>